<evidence type="ECO:0000256" key="3">
    <source>
        <dbReference type="ARBA" id="ARBA00022801"/>
    </source>
</evidence>
<evidence type="ECO:0000313" key="8">
    <source>
        <dbReference type="EMBL" id="MDN0076182.1"/>
    </source>
</evidence>
<evidence type="ECO:0000256" key="1">
    <source>
        <dbReference type="ARBA" id="ARBA00007074"/>
    </source>
</evidence>
<reference evidence="8" key="1">
    <citation type="submission" date="2023-06" db="EMBL/GenBank/DDBJ databases">
        <authorList>
            <person name="Zhang S."/>
        </authorList>
    </citation>
    <scope>NUCLEOTIDE SEQUENCE</scope>
    <source>
        <strain evidence="8">SG2303</strain>
    </source>
</reference>
<feature type="chain" id="PRO_5047492537" evidence="6">
    <location>
        <begin position="22"/>
        <end position="292"/>
    </location>
</feature>
<feature type="compositionally biased region" description="Basic and acidic residues" evidence="5">
    <location>
        <begin position="188"/>
        <end position="198"/>
    </location>
</feature>
<evidence type="ECO:0000256" key="4">
    <source>
        <dbReference type="ARBA" id="ARBA00022807"/>
    </source>
</evidence>
<dbReference type="Pfam" id="PF00877">
    <property type="entry name" value="NLPC_P60"/>
    <property type="match status" value="1"/>
</dbReference>
<protein>
    <submittedName>
        <fullName evidence="8">C40 family peptidase</fullName>
    </submittedName>
</protein>
<keyword evidence="4" id="KW-0788">Thiol protease</keyword>
<evidence type="ECO:0000256" key="6">
    <source>
        <dbReference type="SAM" id="SignalP"/>
    </source>
</evidence>
<keyword evidence="2" id="KW-0645">Protease</keyword>
<organism evidence="8 9">
    <name type="scientific">Crenobacter oryzisoli</name>
    <dbReference type="NCBI Taxonomy" id="3056844"/>
    <lineage>
        <taxon>Bacteria</taxon>
        <taxon>Pseudomonadati</taxon>
        <taxon>Pseudomonadota</taxon>
        <taxon>Betaproteobacteria</taxon>
        <taxon>Neisseriales</taxon>
        <taxon>Neisseriaceae</taxon>
        <taxon>Crenobacter</taxon>
    </lineage>
</organism>
<dbReference type="PANTHER" id="PTHR47053">
    <property type="entry name" value="MUREIN DD-ENDOPEPTIDASE MEPH-RELATED"/>
    <property type="match status" value="1"/>
</dbReference>
<comment type="caution">
    <text evidence="8">The sequence shown here is derived from an EMBL/GenBank/DDBJ whole genome shotgun (WGS) entry which is preliminary data.</text>
</comment>
<dbReference type="InterPro" id="IPR051202">
    <property type="entry name" value="Peptidase_C40"/>
</dbReference>
<gene>
    <name evidence="8" type="ORF">QU481_14950</name>
</gene>
<sequence length="292" mass="30715">MKLQLRLLALVLVAFMSSAYAAPEKASAEGRAAVEASDDPIGKFASNPNKSSASEEVAGDLILQAMSLLGVAYRFGGTSPTSGLDCSGFIQYIFKKSLRVSLPRTAAEMAHTGRGVDRSELAPGDLVFFNTRGFANSHVGMYMGNNKFIHAPRTGKSVEVVSMSSAYWAARYNGARRVSRGGANVADYTDKGGSDESSVRSSRPVAAKKADVAEPATAVKCRRGKHCKAVPEAEPKGKGKKGKAAEVEKGSKGRAGKGKKEATKSSAGRSSKAGKSSEKQPIKKKHKKKAAS</sequence>
<feature type="compositionally biased region" description="Basic residues" evidence="5">
    <location>
        <begin position="282"/>
        <end position="292"/>
    </location>
</feature>
<dbReference type="Proteomes" id="UP001168540">
    <property type="component" value="Unassembled WGS sequence"/>
</dbReference>
<dbReference type="SUPFAM" id="SSF54001">
    <property type="entry name" value="Cysteine proteinases"/>
    <property type="match status" value="1"/>
</dbReference>
<dbReference type="InterPro" id="IPR000064">
    <property type="entry name" value="NLP_P60_dom"/>
</dbReference>
<evidence type="ECO:0000256" key="5">
    <source>
        <dbReference type="SAM" id="MobiDB-lite"/>
    </source>
</evidence>
<keyword evidence="9" id="KW-1185">Reference proteome</keyword>
<evidence type="ECO:0000256" key="2">
    <source>
        <dbReference type="ARBA" id="ARBA00022670"/>
    </source>
</evidence>
<feature type="region of interest" description="Disordered" evidence="5">
    <location>
        <begin position="183"/>
        <end position="292"/>
    </location>
</feature>
<dbReference type="InterPro" id="IPR038765">
    <property type="entry name" value="Papain-like_cys_pep_sf"/>
</dbReference>
<dbReference type="EMBL" id="JAUEDK010000027">
    <property type="protein sequence ID" value="MDN0076182.1"/>
    <property type="molecule type" value="Genomic_DNA"/>
</dbReference>
<dbReference type="Gene3D" id="3.90.1720.10">
    <property type="entry name" value="endopeptidase domain like (from Nostoc punctiforme)"/>
    <property type="match status" value="1"/>
</dbReference>
<feature type="signal peptide" evidence="6">
    <location>
        <begin position="1"/>
        <end position="21"/>
    </location>
</feature>
<keyword evidence="3" id="KW-0378">Hydrolase</keyword>
<dbReference type="PROSITE" id="PS51935">
    <property type="entry name" value="NLPC_P60"/>
    <property type="match status" value="1"/>
</dbReference>
<feature type="compositionally biased region" description="Basic and acidic residues" evidence="5">
    <location>
        <begin position="229"/>
        <end position="251"/>
    </location>
</feature>
<dbReference type="RefSeq" id="WP_289830842.1">
    <property type="nucleotide sequence ID" value="NZ_JAUEDK010000027.1"/>
</dbReference>
<evidence type="ECO:0000259" key="7">
    <source>
        <dbReference type="PROSITE" id="PS51935"/>
    </source>
</evidence>
<dbReference type="PANTHER" id="PTHR47053:SF1">
    <property type="entry name" value="MUREIN DD-ENDOPEPTIDASE MEPH-RELATED"/>
    <property type="match status" value="1"/>
</dbReference>
<evidence type="ECO:0000313" key="9">
    <source>
        <dbReference type="Proteomes" id="UP001168540"/>
    </source>
</evidence>
<feature type="domain" description="NlpC/P60" evidence="7">
    <location>
        <begin position="55"/>
        <end position="179"/>
    </location>
</feature>
<name>A0ABT7XQV8_9NEIS</name>
<accession>A0ABT7XQV8</accession>
<proteinExistence type="inferred from homology"/>
<keyword evidence="6" id="KW-0732">Signal</keyword>
<feature type="compositionally biased region" description="Low complexity" evidence="5">
    <location>
        <begin position="264"/>
        <end position="274"/>
    </location>
</feature>
<comment type="similarity">
    <text evidence="1">Belongs to the peptidase C40 family.</text>
</comment>